<dbReference type="Gene3D" id="1.10.287.70">
    <property type="match status" value="1"/>
</dbReference>
<evidence type="ECO:0000256" key="6">
    <source>
        <dbReference type="ARBA" id="ARBA00023043"/>
    </source>
</evidence>
<keyword evidence="6" id="KW-0040">ANK repeat</keyword>
<dbReference type="InterPro" id="IPR005821">
    <property type="entry name" value="Ion_trans_dom"/>
</dbReference>
<evidence type="ECO:0000313" key="13">
    <source>
        <dbReference type="EMBL" id="KAF5901199.1"/>
    </source>
</evidence>
<keyword evidence="5 11" id="KW-1133">Transmembrane helix</keyword>
<evidence type="ECO:0000256" key="8">
    <source>
        <dbReference type="ARBA" id="ARBA00023136"/>
    </source>
</evidence>
<dbReference type="PANTHER" id="PTHR47143:SF1">
    <property type="entry name" value="ION_TRANS DOMAIN-CONTAINING PROTEIN"/>
    <property type="match status" value="1"/>
</dbReference>
<feature type="non-terminal residue" evidence="13">
    <location>
        <position position="259"/>
    </location>
</feature>
<evidence type="ECO:0000256" key="2">
    <source>
        <dbReference type="ARBA" id="ARBA00022448"/>
    </source>
</evidence>
<feature type="transmembrane region" description="Helical" evidence="11">
    <location>
        <begin position="61"/>
        <end position="91"/>
    </location>
</feature>
<comment type="caution">
    <text evidence="13">The sequence shown here is derived from an EMBL/GenBank/DDBJ whole genome shotgun (WGS) entry which is preliminary data.</text>
</comment>
<reference evidence="13" key="1">
    <citation type="submission" date="2020-07" db="EMBL/GenBank/DDBJ databases">
        <title>Clarias magur genome sequencing, assembly and annotation.</title>
        <authorList>
            <person name="Kushwaha B."/>
            <person name="Kumar R."/>
            <person name="Das P."/>
            <person name="Joshi C.G."/>
            <person name="Kumar D."/>
            <person name="Nagpure N.S."/>
            <person name="Pandey M."/>
            <person name="Agarwal S."/>
            <person name="Srivastava S."/>
            <person name="Singh M."/>
            <person name="Sahoo L."/>
            <person name="Jayasankar P."/>
            <person name="Meher P.K."/>
            <person name="Koringa P.G."/>
            <person name="Iquebal M.A."/>
            <person name="Das S.P."/>
            <person name="Bit A."/>
            <person name="Patnaik S."/>
            <person name="Patel N."/>
            <person name="Shah T.M."/>
            <person name="Hinsu A."/>
            <person name="Jena J.K."/>
        </authorList>
    </citation>
    <scope>NUCLEOTIDE SEQUENCE</scope>
    <source>
        <strain evidence="13">CIFAMagur01</strain>
        <tissue evidence="13">Testis</tissue>
    </source>
</reference>
<proteinExistence type="predicted"/>
<evidence type="ECO:0000256" key="4">
    <source>
        <dbReference type="ARBA" id="ARBA00022737"/>
    </source>
</evidence>
<evidence type="ECO:0000256" key="11">
    <source>
        <dbReference type="SAM" id="Phobius"/>
    </source>
</evidence>
<dbReference type="Pfam" id="PF00520">
    <property type="entry name" value="Ion_trans"/>
    <property type="match status" value="1"/>
</dbReference>
<keyword evidence="7" id="KW-0406">Ion transport</keyword>
<evidence type="ECO:0000259" key="12">
    <source>
        <dbReference type="Pfam" id="PF00520"/>
    </source>
</evidence>
<feature type="domain" description="Ion transport" evidence="12">
    <location>
        <begin position="57"/>
        <end position="175"/>
    </location>
</feature>
<dbReference type="OrthoDB" id="1661883at2759"/>
<dbReference type="InterPro" id="IPR052076">
    <property type="entry name" value="TRP_cation_channel"/>
</dbReference>
<keyword evidence="13" id="KW-0675">Receptor</keyword>
<dbReference type="EMBL" id="QNUK01000117">
    <property type="protein sequence ID" value="KAF5901199.1"/>
    <property type="molecule type" value="Genomic_DNA"/>
</dbReference>
<dbReference type="AlphaFoldDB" id="A0A8J4X3R8"/>
<sequence length="259" mass="30162">ITYNFQWLQVPVNVQKSSQTDKNLYIQPLSALNAMVQYNRLELLTHPVCQKYLEMKWFDRFGIYVVMFGEIIKTLLSVIVLFFFLLLAYGLSFHALMLHRDEFNSVPLSLAQTFVMTVGELNYDTSFLEAYNQGHLAFPGITYYIFVTFVLFMPILLMNLMIGLAVGDIAEVQRNAALKRIAMQINLHTTLEEKLPYWFMKRVDKPSVTFYPNRKCAKFQGMMEKIFGNISPENEVRTRLNTQVKKSGPLEAEMMKQKY</sequence>
<keyword evidence="10" id="KW-0407">Ion channel</keyword>
<dbReference type="Proteomes" id="UP000727407">
    <property type="component" value="Unassembled WGS sequence"/>
</dbReference>
<evidence type="ECO:0000256" key="1">
    <source>
        <dbReference type="ARBA" id="ARBA00004141"/>
    </source>
</evidence>
<evidence type="ECO:0000256" key="3">
    <source>
        <dbReference type="ARBA" id="ARBA00022692"/>
    </source>
</evidence>
<organism evidence="13 14">
    <name type="scientific">Clarias magur</name>
    <name type="common">Asian catfish</name>
    <name type="synonym">Macropteronotus magur</name>
    <dbReference type="NCBI Taxonomy" id="1594786"/>
    <lineage>
        <taxon>Eukaryota</taxon>
        <taxon>Metazoa</taxon>
        <taxon>Chordata</taxon>
        <taxon>Craniata</taxon>
        <taxon>Vertebrata</taxon>
        <taxon>Euteleostomi</taxon>
        <taxon>Actinopterygii</taxon>
        <taxon>Neopterygii</taxon>
        <taxon>Teleostei</taxon>
        <taxon>Ostariophysi</taxon>
        <taxon>Siluriformes</taxon>
        <taxon>Clariidae</taxon>
        <taxon>Clarias</taxon>
    </lineage>
</organism>
<keyword evidence="8 11" id="KW-0472">Membrane</keyword>
<protein>
    <submittedName>
        <fullName evidence="13">Transient receptor potential cation channel subfamily A member 1-like</fullName>
    </submittedName>
</protein>
<dbReference type="GO" id="GO:0005216">
    <property type="term" value="F:monoatomic ion channel activity"/>
    <property type="evidence" value="ECO:0007669"/>
    <property type="project" value="InterPro"/>
</dbReference>
<feature type="transmembrane region" description="Helical" evidence="11">
    <location>
        <begin position="143"/>
        <end position="170"/>
    </location>
</feature>
<evidence type="ECO:0000256" key="7">
    <source>
        <dbReference type="ARBA" id="ARBA00023065"/>
    </source>
</evidence>
<evidence type="ECO:0000256" key="9">
    <source>
        <dbReference type="ARBA" id="ARBA00023180"/>
    </source>
</evidence>
<evidence type="ECO:0000256" key="5">
    <source>
        <dbReference type="ARBA" id="ARBA00022989"/>
    </source>
</evidence>
<comment type="subcellular location">
    <subcellularLocation>
        <location evidence="1">Membrane</location>
        <topology evidence="1">Multi-pass membrane protein</topology>
    </subcellularLocation>
</comment>
<keyword evidence="3 11" id="KW-0812">Transmembrane</keyword>
<name>A0A8J4X3R8_CLAMG</name>
<gene>
    <name evidence="13" type="primary">trpa1b</name>
    <name evidence="13" type="ORF">DAT39_009100</name>
</gene>
<keyword evidence="14" id="KW-1185">Reference proteome</keyword>
<keyword evidence="2" id="KW-0813">Transport</keyword>
<feature type="non-terminal residue" evidence="13">
    <location>
        <position position="1"/>
    </location>
</feature>
<keyword evidence="4" id="KW-0677">Repeat</keyword>
<accession>A0A8J4X3R8</accession>
<evidence type="ECO:0000256" key="10">
    <source>
        <dbReference type="ARBA" id="ARBA00023303"/>
    </source>
</evidence>
<dbReference type="GO" id="GO:1902495">
    <property type="term" value="C:transmembrane transporter complex"/>
    <property type="evidence" value="ECO:0007669"/>
    <property type="project" value="TreeGrafter"/>
</dbReference>
<evidence type="ECO:0000313" key="14">
    <source>
        <dbReference type="Proteomes" id="UP000727407"/>
    </source>
</evidence>
<dbReference type="PANTHER" id="PTHR47143">
    <property type="entry name" value="TRANSIENT RECEPTOR POTENTIAL CATION CHANNEL PROTEIN PAINLESS"/>
    <property type="match status" value="1"/>
</dbReference>
<keyword evidence="9" id="KW-0325">Glycoprotein</keyword>